<dbReference type="OrthoDB" id="9757546at2"/>
<dbReference type="RefSeq" id="WP_059756654.1">
    <property type="nucleotide sequence ID" value="NZ_LDUG01000033.1"/>
</dbReference>
<keyword evidence="3" id="KW-0186">Copper</keyword>
<gene>
    <name evidence="5" type="ORF">ABW22_11615</name>
</gene>
<evidence type="ECO:0000256" key="1">
    <source>
        <dbReference type="ARBA" id="ARBA00022723"/>
    </source>
</evidence>
<dbReference type="Gene3D" id="2.60.40.420">
    <property type="entry name" value="Cupredoxins - blue copper proteins"/>
    <property type="match status" value="1"/>
</dbReference>
<dbReference type="GO" id="GO:0016491">
    <property type="term" value="F:oxidoreductase activity"/>
    <property type="evidence" value="ECO:0007669"/>
    <property type="project" value="UniProtKB-KW"/>
</dbReference>
<dbReference type="InterPro" id="IPR045087">
    <property type="entry name" value="Cu-oxidase_fam"/>
</dbReference>
<dbReference type="AlphaFoldDB" id="A0A119CV95"/>
<evidence type="ECO:0000256" key="3">
    <source>
        <dbReference type="ARBA" id="ARBA00023008"/>
    </source>
</evidence>
<dbReference type="InterPro" id="IPR008972">
    <property type="entry name" value="Cupredoxin"/>
</dbReference>
<proteinExistence type="predicted"/>
<dbReference type="GO" id="GO:0005507">
    <property type="term" value="F:copper ion binding"/>
    <property type="evidence" value="ECO:0007669"/>
    <property type="project" value="InterPro"/>
</dbReference>
<name>A0A119CV95_THIDE</name>
<dbReference type="Proteomes" id="UP000064243">
    <property type="component" value="Unassembled WGS sequence"/>
</dbReference>
<keyword evidence="6" id="KW-1185">Reference proteome</keyword>
<evidence type="ECO:0000313" key="6">
    <source>
        <dbReference type="Proteomes" id="UP000064243"/>
    </source>
</evidence>
<dbReference type="PATRIC" id="fig|36861.3.peg.2103"/>
<comment type="caution">
    <text evidence="5">The sequence shown here is derived from an EMBL/GenBank/DDBJ whole genome shotgun (WGS) entry which is preliminary data.</text>
</comment>
<protein>
    <recommendedName>
        <fullName evidence="4">Plastocyanin-like domain-containing protein</fullName>
    </recommendedName>
</protein>
<dbReference type="EMBL" id="LDUG01000033">
    <property type="protein sequence ID" value="KVW94684.1"/>
    <property type="molecule type" value="Genomic_DNA"/>
</dbReference>
<feature type="domain" description="Plastocyanin-like" evidence="4">
    <location>
        <begin position="63"/>
        <end position="156"/>
    </location>
</feature>
<keyword evidence="1" id="KW-0479">Metal-binding</keyword>
<keyword evidence="2" id="KW-0560">Oxidoreductase</keyword>
<dbReference type="Pfam" id="PF07732">
    <property type="entry name" value="Cu-oxidase_3"/>
    <property type="match status" value="1"/>
</dbReference>
<evidence type="ECO:0000313" key="5">
    <source>
        <dbReference type="EMBL" id="KVW94684.1"/>
    </source>
</evidence>
<accession>A0A119CV95</accession>
<dbReference type="SUPFAM" id="SSF49503">
    <property type="entry name" value="Cupredoxins"/>
    <property type="match status" value="2"/>
</dbReference>
<sequence>MSDACYVYPDAPATPGRVTPDVLFRRGIYMNGSMSFDDGKSVTIWGFTDLAAGQGQDDGMGGGSFPSPAIRVTEGQIVHTELTVGMMWMHTIHHHGIEPSEENDGVGHFSWDVTNGTYTYQWRPSSAGTYFYHCHTNTPLHAEMGMYGGLIVDPKPDPNDPAGTRRAFANGPIYDVEAIWAADEIDPAWHNLPWYAGTCGGDVGLNNLNPKYFIISGVDGASSALTHPGVAVDMTLGQTLLARYICAGFHPQKIDFGGLTVDVVASDGRPLPAVWQTQAIEAHSAERYDCIIKPTTTGTWTVTVQFLHWRTGAVMGTARTRINVT</sequence>
<dbReference type="PANTHER" id="PTHR11709">
    <property type="entry name" value="MULTI-COPPER OXIDASE"/>
    <property type="match status" value="1"/>
</dbReference>
<evidence type="ECO:0000256" key="2">
    <source>
        <dbReference type="ARBA" id="ARBA00023002"/>
    </source>
</evidence>
<dbReference type="InterPro" id="IPR011707">
    <property type="entry name" value="Cu-oxidase-like_N"/>
</dbReference>
<evidence type="ECO:0000259" key="4">
    <source>
        <dbReference type="Pfam" id="PF07732"/>
    </source>
</evidence>
<reference evidence="5 6" key="1">
    <citation type="journal article" date="2015" name="Appl. Environ. Microbiol.">
        <title>Aerobic and Anaerobic Thiosulfate Oxidation by a Cold-Adapted, Subglacial Chemoautotroph.</title>
        <authorList>
            <person name="Harrold Z.R."/>
            <person name="Skidmore M.L."/>
            <person name="Hamilton T.L."/>
            <person name="Desch L."/>
            <person name="Amada K."/>
            <person name="van Gelder W."/>
            <person name="Glover K."/>
            <person name="Roden E.E."/>
            <person name="Boyd E.S."/>
        </authorList>
    </citation>
    <scope>NUCLEOTIDE SEQUENCE [LARGE SCALE GENOMIC DNA]</scope>
    <source>
        <strain evidence="5 6">RG</strain>
    </source>
</reference>
<dbReference type="PANTHER" id="PTHR11709:SF394">
    <property type="entry name" value="FI03373P-RELATED"/>
    <property type="match status" value="1"/>
</dbReference>
<organism evidence="5 6">
    <name type="scientific">Thiobacillus denitrificans</name>
    <dbReference type="NCBI Taxonomy" id="36861"/>
    <lineage>
        <taxon>Bacteria</taxon>
        <taxon>Pseudomonadati</taxon>
        <taxon>Pseudomonadota</taxon>
        <taxon>Betaproteobacteria</taxon>
        <taxon>Nitrosomonadales</taxon>
        <taxon>Thiobacillaceae</taxon>
        <taxon>Thiobacillus</taxon>
    </lineage>
</organism>